<reference evidence="3 4" key="1">
    <citation type="submission" date="2015-06" db="EMBL/GenBank/DDBJ databases">
        <title>Draft genome sequencing of a biphenyl-degrading bacterium, Janthinobacterium lividum MEG1.</title>
        <authorList>
            <person name="Shimodaira J."/>
            <person name="Hatta T."/>
        </authorList>
    </citation>
    <scope>NUCLEOTIDE SEQUENCE [LARGE SCALE GENOMIC DNA]</scope>
    <source>
        <strain evidence="3 4">MEG1</strain>
    </source>
</reference>
<feature type="chain" id="PRO_5010269478" description="Beta-lactamase-related domain-containing protein" evidence="1">
    <location>
        <begin position="23"/>
        <end position="365"/>
    </location>
</feature>
<comment type="caution">
    <text evidence="3">The sequence shown here is derived from an EMBL/GenBank/DDBJ whole genome shotgun (WGS) entry which is preliminary data.</text>
</comment>
<keyword evidence="1" id="KW-0732">Signal</keyword>
<dbReference type="InterPro" id="IPR050491">
    <property type="entry name" value="AmpC-like"/>
</dbReference>
<dbReference type="PANTHER" id="PTHR46825:SF9">
    <property type="entry name" value="BETA-LACTAMASE-RELATED DOMAIN-CONTAINING PROTEIN"/>
    <property type="match status" value="1"/>
</dbReference>
<feature type="signal peptide" evidence="1">
    <location>
        <begin position="1"/>
        <end position="22"/>
    </location>
</feature>
<evidence type="ECO:0000313" key="3">
    <source>
        <dbReference type="EMBL" id="OHV94000.1"/>
    </source>
</evidence>
<dbReference type="SUPFAM" id="SSF56601">
    <property type="entry name" value="beta-lactamase/transpeptidase-like"/>
    <property type="match status" value="1"/>
</dbReference>
<name>A0A1S1U0H5_9BURK</name>
<dbReference type="Gene3D" id="3.40.710.10">
    <property type="entry name" value="DD-peptidase/beta-lactamase superfamily"/>
    <property type="match status" value="1"/>
</dbReference>
<organism evidence="3 4">
    <name type="scientific">Janthinobacterium lividum</name>
    <dbReference type="NCBI Taxonomy" id="29581"/>
    <lineage>
        <taxon>Bacteria</taxon>
        <taxon>Pseudomonadati</taxon>
        <taxon>Pseudomonadota</taxon>
        <taxon>Betaproteobacteria</taxon>
        <taxon>Burkholderiales</taxon>
        <taxon>Oxalobacteraceae</taxon>
        <taxon>Janthinobacterium</taxon>
    </lineage>
</organism>
<dbReference type="EMBL" id="LFKP01000014">
    <property type="protein sequence ID" value="OHV94000.1"/>
    <property type="molecule type" value="Genomic_DNA"/>
</dbReference>
<dbReference type="InterPro" id="IPR012338">
    <property type="entry name" value="Beta-lactam/transpept-like"/>
</dbReference>
<protein>
    <recommendedName>
        <fullName evidence="2">Beta-lactamase-related domain-containing protein</fullName>
    </recommendedName>
</protein>
<dbReference type="AlphaFoldDB" id="A0A1S1U0H5"/>
<evidence type="ECO:0000259" key="2">
    <source>
        <dbReference type="Pfam" id="PF00144"/>
    </source>
</evidence>
<dbReference type="Proteomes" id="UP000179840">
    <property type="component" value="Unassembled WGS sequence"/>
</dbReference>
<dbReference type="Pfam" id="PF00144">
    <property type="entry name" value="Beta-lactamase"/>
    <property type="match status" value="1"/>
</dbReference>
<evidence type="ECO:0000313" key="4">
    <source>
        <dbReference type="Proteomes" id="UP000179840"/>
    </source>
</evidence>
<dbReference type="PANTHER" id="PTHR46825">
    <property type="entry name" value="D-ALANYL-D-ALANINE-CARBOXYPEPTIDASE/ENDOPEPTIDASE AMPH"/>
    <property type="match status" value="1"/>
</dbReference>
<gene>
    <name evidence="3" type="ORF">AKG95_25745</name>
</gene>
<sequence>MKTLLASLVCSTAFLLSGAARAHDLNALLQQALADKSVPAMAILVIRDGKIDAQAQAGVRANDGHEAVRADDVWNIGSDGKAMTVTLIARLVERGVLSWDAPLSGMLPALAGGMRAEYRDVNLMDLLSHRAGLPPNPDEAWINSTYTDPRPLPLLRLEYAQRALTDAPVAAPRGESHYSNSGAMIAAAIAERITGKTYEELMQAEVFGPLGMQAAFGPTVRGQNLGHKEGKPIAGLMASNPLMMAPDGEIHLSMQDWAKFALDQLHGEQGKGKLLKRETYVLLHTAQGDTNAALGWGVMHFPPQAPQRVLTHLGSNGYWHALIALAPGSGDGLLIAANAGEGSSAQASQQQMAKTIMAGFGQARK</sequence>
<accession>A0A1S1U0H5</accession>
<feature type="domain" description="Beta-lactamase-related" evidence="2">
    <location>
        <begin position="25"/>
        <end position="345"/>
    </location>
</feature>
<dbReference type="InterPro" id="IPR001466">
    <property type="entry name" value="Beta-lactam-related"/>
</dbReference>
<dbReference type="RefSeq" id="WP_071079736.1">
    <property type="nucleotide sequence ID" value="NZ_LFKP01000014.1"/>
</dbReference>
<evidence type="ECO:0000256" key="1">
    <source>
        <dbReference type="SAM" id="SignalP"/>
    </source>
</evidence>
<proteinExistence type="predicted"/>